<dbReference type="SMART" id="SM00356">
    <property type="entry name" value="ZnF_C3H1"/>
    <property type="match status" value="3"/>
</dbReference>
<evidence type="ECO:0000313" key="7">
    <source>
        <dbReference type="Proteomes" id="UP000001460"/>
    </source>
</evidence>
<dbReference type="GeneID" id="6995064"/>
<dbReference type="PANTHER" id="PTHR14493">
    <property type="entry name" value="UNKEMPT FAMILY MEMBER"/>
    <property type="match status" value="1"/>
</dbReference>
<organism evidence="6 7">
    <name type="scientific">Cryptosporidium muris (strain RN66)</name>
    <dbReference type="NCBI Taxonomy" id="441375"/>
    <lineage>
        <taxon>Eukaryota</taxon>
        <taxon>Sar</taxon>
        <taxon>Alveolata</taxon>
        <taxon>Apicomplexa</taxon>
        <taxon>Conoidasida</taxon>
        <taxon>Coccidia</taxon>
        <taxon>Eucoccidiorida</taxon>
        <taxon>Eimeriorina</taxon>
        <taxon>Cryptosporidiidae</taxon>
        <taxon>Cryptosporidium</taxon>
    </lineage>
</organism>
<dbReference type="GO" id="GO:0008270">
    <property type="term" value="F:zinc ion binding"/>
    <property type="evidence" value="ECO:0007669"/>
    <property type="project" value="UniProtKB-KW"/>
</dbReference>
<evidence type="ECO:0000259" key="5">
    <source>
        <dbReference type="PROSITE" id="PS50103"/>
    </source>
</evidence>
<dbReference type="Gene3D" id="4.10.1000.10">
    <property type="entry name" value="Zinc finger, CCCH-type"/>
    <property type="match status" value="1"/>
</dbReference>
<sequence length="357" mass="42094">MVNDRNNCRSVMRDSSKRIYFPEVVVPNKHTSNNPLLSVCKNNPDDLKLSETTNKDYSNHYLMSIYELYVFRIVVCEAHLQGNCQDSDRCPFSHCLTWQRRNPDDHYYCPKLCPEISFVKNNEKMNLIRRCKKGKHCTFAHSKEEQLYHPLMYKTKECSLYPNCNRYYCPFSHGSNEIRSPEKVRESIQEIMRSKSSGIFRNPRKILSNMDFKKKYRITCVENGESNRHLCIQDSYETFQGLETTYEKTISDLSSNGNKSISFSEHDLNHDTETNKEVTQENIVKQWSQPYDWLVNTSTRNVHPNFAGIIRNIDDLCNLELESETKLCNTHDINKNESEYDLMWQEISNRVNNGDRR</sequence>
<evidence type="ECO:0000313" key="6">
    <source>
        <dbReference type="EMBL" id="EEA05463.1"/>
    </source>
</evidence>
<dbReference type="eggNOG" id="KOG1595">
    <property type="taxonomic scope" value="Eukaryota"/>
</dbReference>
<dbReference type="STRING" id="441375.B6AAR1"/>
<feature type="zinc finger region" description="C3H1-type" evidence="4">
    <location>
        <begin position="107"/>
        <end position="144"/>
    </location>
</feature>
<dbReference type="Proteomes" id="UP000001460">
    <property type="component" value="Unassembled WGS sequence"/>
</dbReference>
<evidence type="ECO:0000256" key="2">
    <source>
        <dbReference type="ARBA" id="ARBA00022771"/>
    </source>
</evidence>
<gene>
    <name evidence="6" type="ORF">CMU_024690</name>
</gene>
<feature type="domain" description="C3H1-type" evidence="5">
    <location>
        <begin position="107"/>
        <end position="144"/>
    </location>
</feature>
<dbReference type="AlphaFoldDB" id="B6AAR1"/>
<feature type="domain" description="C3H1-type" evidence="5">
    <location>
        <begin position="71"/>
        <end position="97"/>
    </location>
</feature>
<name>B6AAR1_CRYMR</name>
<dbReference type="VEuPathDB" id="CryptoDB:CMU_024690"/>
<evidence type="ECO:0000256" key="3">
    <source>
        <dbReference type="ARBA" id="ARBA00022833"/>
    </source>
</evidence>
<dbReference type="InterPro" id="IPR045234">
    <property type="entry name" value="Unkempt-like"/>
</dbReference>
<keyword evidence="7" id="KW-1185">Reference proteome</keyword>
<dbReference type="InterPro" id="IPR000571">
    <property type="entry name" value="Znf_CCCH"/>
</dbReference>
<evidence type="ECO:0000256" key="1">
    <source>
        <dbReference type="ARBA" id="ARBA00022723"/>
    </source>
</evidence>
<protein>
    <submittedName>
        <fullName evidence="6">Zinc finger, CCCH type domain-containing protein</fullName>
    </submittedName>
</protein>
<feature type="zinc finger region" description="C3H1-type" evidence="4">
    <location>
        <begin position="71"/>
        <end position="97"/>
    </location>
</feature>
<accession>B6AAR1</accession>
<dbReference type="RefSeq" id="XP_002139812.1">
    <property type="nucleotide sequence ID" value="XM_002139776.1"/>
</dbReference>
<keyword evidence="2 4" id="KW-0863">Zinc-finger</keyword>
<keyword evidence="1 4" id="KW-0479">Metal-binding</keyword>
<dbReference type="PROSITE" id="PS50103">
    <property type="entry name" value="ZF_C3H1"/>
    <property type="match status" value="2"/>
</dbReference>
<dbReference type="PANTHER" id="PTHR14493:SF50">
    <property type="entry name" value="RING FINGER PROTEIN UNKEMPT"/>
    <property type="match status" value="1"/>
</dbReference>
<dbReference type="OrthoDB" id="20534at2759"/>
<proteinExistence type="predicted"/>
<reference evidence="6" key="1">
    <citation type="submission" date="2008-06" db="EMBL/GenBank/DDBJ databases">
        <authorList>
            <person name="Lorenzi H."/>
            <person name="Inman J."/>
            <person name="Miller J."/>
            <person name="Schobel S."/>
            <person name="Amedeo P."/>
            <person name="Caler E.V."/>
            <person name="da Silva J."/>
        </authorList>
    </citation>
    <scope>NUCLEOTIDE SEQUENCE [LARGE SCALE GENOMIC DNA]</scope>
    <source>
        <strain evidence="6">RN66</strain>
    </source>
</reference>
<evidence type="ECO:0000256" key="4">
    <source>
        <dbReference type="PROSITE-ProRule" id="PRU00723"/>
    </source>
</evidence>
<keyword evidence="3 4" id="KW-0862">Zinc</keyword>
<dbReference type="EMBL" id="DS989727">
    <property type="protein sequence ID" value="EEA05463.1"/>
    <property type="molecule type" value="Genomic_DNA"/>
</dbReference>